<dbReference type="PANTHER" id="PTHR24260">
    <property type="match status" value="1"/>
</dbReference>
<evidence type="ECO:0000313" key="5">
    <source>
        <dbReference type="Proteomes" id="UP001562425"/>
    </source>
</evidence>
<feature type="domain" description="Peptidase S1" evidence="3">
    <location>
        <begin position="33"/>
        <end position="261"/>
    </location>
</feature>
<reference evidence="4 5" key="1">
    <citation type="submission" date="2024-05" db="EMBL/GenBank/DDBJ databases">
        <title>Culex pipiens pipiens assembly and annotation.</title>
        <authorList>
            <person name="Alout H."/>
            <person name="Durand T."/>
        </authorList>
    </citation>
    <scope>NUCLEOTIDE SEQUENCE [LARGE SCALE GENOMIC DNA]</scope>
    <source>
        <strain evidence="4">HA-2024</strain>
        <tissue evidence="4">Whole body</tissue>
    </source>
</reference>
<comment type="similarity">
    <text evidence="1">Belongs to the peptidase S1 family. CLIP subfamily.</text>
</comment>
<dbReference type="Proteomes" id="UP001562425">
    <property type="component" value="Unassembled WGS sequence"/>
</dbReference>
<evidence type="ECO:0000259" key="3">
    <source>
        <dbReference type="PROSITE" id="PS50240"/>
    </source>
</evidence>
<feature type="chain" id="PRO_5044821078" description="Peptidase S1 domain-containing protein" evidence="2">
    <location>
        <begin position="19"/>
        <end position="759"/>
    </location>
</feature>
<gene>
    <name evidence="4" type="ORF">pipiens_014582</name>
</gene>
<evidence type="ECO:0000256" key="2">
    <source>
        <dbReference type="SAM" id="SignalP"/>
    </source>
</evidence>
<sequence>MFWLKFVLVTLLGRSVLGADDCGVRIPITQQLVSFGNASRLGEWPWHVALFHRMNRASPTYACGGTIVAKNYVVTAAHCTYPQSRARPLKIAEILVRAGIANLQALEHSLQQVGVVEILRHDEFNSDTVESDWGDDEKEVVGKVGTIAGWGRDENQQLPDNLKHAGMPIVSRKTCRDSDPLYYTRYLYDRKTFCAGFRNGTSPGLGDSGGGLYLEVGGKWILRGIVSNGKVVAETRLLDTSNFIVFTDVAYFMPWIKQKLNIVDDLPGTTPLQDYSVCGKKKEPQFKRTGFKEERKWPWHGEVYRNNKTRLCEVAVISDYFMLSPAEVYDEVDVQNPAQLLVKFKVFKDGRSQVLLEQRIQRIIRHEELQRDTRLNNIALLELKAPLKFTELIHPVCLWSGDPAGWTLSGVRGYLDDYDQNIYGEETCRQIYGVPEEALGGRGFCYQISTYGFSGMLGDLLFLKHGESWYLRGITYSLTKEQSVFEILLADVAHYKSWIDKNAVVKSTDLLDVGKCSQTSYSQWMYQIKSNYQFQCYASLISPTLLVTTASCVDGLSLESLKIVNDHFGTIATASKIHVHPSFDSLHLSNNIALIQLAQPLPKQPICLPKANPKPSQLPLQSASWQSAYSRANPVAFHVANFTTTGVGGCADRWRREGAQVDTAGGHICGQMVGIEQGFWFYCESNLHGAPLVYRVGEEVLLRGVLDIGKANHCARDDLPEVYVDLLHYGDWIVGVGEIGLSVVPVPEGRIEWRRQKGD</sequence>
<dbReference type="EMBL" id="JBEHCU010009429">
    <property type="protein sequence ID" value="KAL1379894.1"/>
    <property type="molecule type" value="Genomic_DNA"/>
</dbReference>
<dbReference type="PROSITE" id="PS50240">
    <property type="entry name" value="TRYPSIN_DOM"/>
    <property type="match status" value="3"/>
</dbReference>
<accession>A0ABD1CTY6</accession>
<feature type="signal peptide" evidence="2">
    <location>
        <begin position="1"/>
        <end position="18"/>
    </location>
</feature>
<dbReference type="PANTHER" id="PTHR24260:SF136">
    <property type="entry name" value="GH08193P-RELATED"/>
    <property type="match status" value="1"/>
</dbReference>
<keyword evidence="5" id="KW-1185">Reference proteome</keyword>
<dbReference type="PROSITE" id="PS00134">
    <property type="entry name" value="TRYPSIN_HIS"/>
    <property type="match status" value="1"/>
</dbReference>
<dbReference type="Gene3D" id="2.40.10.10">
    <property type="entry name" value="Trypsin-like serine proteases"/>
    <property type="match status" value="4"/>
</dbReference>
<dbReference type="InterPro" id="IPR043504">
    <property type="entry name" value="Peptidase_S1_PA_chymotrypsin"/>
</dbReference>
<evidence type="ECO:0000313" key="4">
    <source>
        <dbReference type="EMBL" id="KAL1379894.1"/>
    </source>
</evidence>
<dbReference type="Pfam" id="PF00089">
    <property type="entry name" value="Trypsin"/>
    <property type="match status" value="3"/>
</dbReference>
<feature type="domain" description="Peptidase S1" evidence="3">
    <location>
        <begin position="504"/>
        <end position="738"/>
    </location>
</feature>
<feature type="domain" description="Peptidase S1" evidence="3">
    <location>
        <begin position="277"/>
        <end position="504"/>
    </location>
</feature>
<keyword evidence="2" id="KW-0732">Signal</keyword>
<dbReference type="CDD" id="cd00190">
    <property type="entry name" value="Tryp_SPc"/>
    <property type="match status" value="1"/>
</dbReference>
<dbReference type="SMART" id="SM00020">
    <property type="entry name" value="Tryp_SPc"/>
    <property type="match status" value="2"/>
</dbReference>
<dbReference type="AlphaFoldDB" id="A0ABD1CTY6"/>
<organism evidence="4 5">
    <name type="scientific">Culex pipiens pipiens</name>
    <name type="common">Northern house mosquito</name>
    <dbReference type="NCBI Taxonomy" id="38569"/>
    <lineage>
        <taxon>Eukaryota</taxon>
        <taxon>Metazoa</taxon>
        <taxon>Ecdysozoa</taxon>
        <taxon>Arthropoda</taxon>
        <taxon>Hexapoda</taxon>
        <taxon>Insecta</taxon>
        <taxon>Pterygota</taxon>
        <taxon>Neoptera</taxon>
        <taxon>Endopterygota</taxon>
        <taxon>Diptera</taxon>
        <taxon>Nematocera</taxon>
        <taxon>Culicoidea</taxon>
        <taxon>Culicidae</taxon>
        <taxon>Culicinae</taxon>
        <taxon>Culicini</taxon>
        <taxon>Culex</taxon>
        <taxon>Culex</taxon>
    </lineage>
</organism>
<proteinExistence type="inferred from homology"/>
<evidence type="ECO:0000256" key="1">
    <source>
        <dbReference type="ARBA" id="ARBA00024195"/>
    </source>
</evidence>
<dbReference type="InterPro" id="IPR018114">
    <property type="entry name" value="TRYPSIN_HIS"/>
</dbReference>
<dbReference type="InterPro" id="IPR051333">
    <property type="entry name" value="CLIP_Serine_Protease"/>
</dbReference>
<dbReference type="InterPro" id="IPR001254">
    <property type="entry name" value="Trypsin_dom"/>
</dbReference>
<dbReference type="InterPro" id="IPR009003">
    <property type="entry name" value="Peptidase_S1_PA"/>
</dbReference>
<dbReference type="SUPFAM" id="SSF50494">
    <property type="entry name" value="Trypsin-like serine proteases"/>
    <property type="match status" value="3"/>
</dbReference>
<protein>
    <recommendedName>
        <fullName evidence="3">Peptidase S1 domain-containing protein</fullName>
    </recommendedName>
</protein>
<name>A0ABD1CTY6_CULPP</name>
<comment type="caution">
    <text evidence="4">The sequence shown here is derived from an EMBL/GenBank/DDBJ whole genome shotgun (WGS) entry which is preliminary data.</text>
</comment>